<dbReference type="GO" id="GO:0043138">
    <property type="term" value="F:3'-5' DNA helicase activity"/>
    <property type="evidence" value="ECO:0007669"/>
    <property type="project" value="TreeGrafter"/>
</dbReference>
<dbReference type="InterPro" id="IPR011545">
    <property type="entry name" value="DEAD/DEAH_box_helicase_dom"/>
</dbReference>
<dbReference type="PANTHER" id="PTHR13710:SF154">
    <property type="entry name" value="RECQ HELICASE, PUTATIVE (AFU_ORTHOLOGUE AFUA_6G14720)-RELATED"/>
    <property type="match status" value="1"/>
</dbReference>
<dbReference type="STRING" id="174720.A0A0N5CH93"/>
<dbReference type="InterPro" id="IPR027417">
    <property type="entry name" value="P-loop_NTPase"/>
</dbReference>
<proteinExistence type="inferred from homology"/>
<dbReference type="GO" id="GO:0005524">
    <property type="term" value="F:ATP binding"/>
    <property type="evidence" value="ECO:0007669"/>
    <property type="project" value="InterPro"/>
</dbReference>
<accession>A0A0N5CH93</accession>
<dbReference type="AlphaFoldDB" id="A0A0N5CH93"/>
<dbReference type="Pfam" id="PF00270">
    <property type="entry name" value="DEAD"/>
    <property type="match status" value="1"/>
</dbReference>
<dbReference type="PANTHER" id="PTHR13710">
    <property type="entry name" value="DNA HELICASE RECQ FAMILY MEMBER"/>
    <property type="match status" value="1"/>
</dbReference>
<keyword evidence="3" id="KW-1185">Reference proteome</keyword>
<dbReference type="SUPFAM" id="SSF52540">
    <property type="entry name" value="P-loop containing nucleoside triphosphate hydrolases"/>
    <property type="match status" value="1"/>
</dbReference>
<dbReference type="Proteomes" id="UP000046392">
    <property type="component" value="Unplaced"/>
</dbReference>
<dbReference type="WBParaSite" id="SPAL_0001721300.1">
    <property type="protein sequence ID" value="SPAL_0001721300.1"/>
    <property type="gene ID" value="SPAL_0001721300"/>
</dbReference>
<sequence>MLPDYHYLSLNALMQYKSSIFENYIPVYTDDDEHNLNVFEDILKKHFGYAGFKNIFQALATFYLSTGCKSLFLIGPTAIGKSAPIICNAIAEYDMATVLILPTIDLMIQFSNICRKAGLAYFSFNSKSSKQDKANLVKLASEDQSAFLKICRLLIVTPESFRTEDFKDILSSLARKKCLARIVVDECHLVYDQGYDFRKAFTKMLSDIQRAYTTQIVFTSASLSPQTIALFSDDCELIDNIVIRCASVKQNHMYFKFRKEDMICFNEYEDGFTRLKTLKESYFKDRSVKVIIVLRKIYELTKARNQYTSDLFELFEFHGDLDHEEKKRNKEMWERSSNAILLTVPSNLTGIDFQGCNVMIHHRDVLDEMKVWAYLSCTFHQITFFPIKLYPQAEGTKLAKKRREQLVKIKWNNPSQDAPRHFQTQASTF</sequence>
<dbReference type="GO" id="GO:0005737">
    <property type="term" value="C:cytoplasm"/>
    <property type="evidence" value="ECO:0007669"/>
    <property type="project" value="TreeGrafter"/>
</dbReference>
<comment type="similarity">
    <text evidence="1">Belongs to the helicase family. RecQ subfamily.</text>
</comment>
<dbReference type="GO" id="GO:0003676">
    <property type="term" value="F:nucleic acid binding"/>
    <property type="evidence" value="ECO:0007669"/>
    <property type="project" value="InterPro"/>
</dbReference>
<dbReference type="PROSITE" id="PS51192">
    <property type="entry name" value="HELICASE_ATP_BIND_1"/>
    <property type="match status" value="1"/>
</dbReference>
<reference evidence="4" key="1">
    <citation type="submission" date="2017-02" db="UniProtKB">
        <authorList>
            <consortium name="WormBaseParasite"/>
        </authorList>
    </citation>
    <scope>IDENTIFICATION</scope>
</reference>
<feature type="domain" description="Helicase ATP-binding" evidence="2">
    <location>
        <begin position="62"/>
        <end position="241"/>
    </location>
</feature>
<evidence type="ECO:0000313" key="3">
    <source>
        <dbReference type="Proteomes" id="UP000046392"/>
    </source>
</evidence>
<organism evidence="3 4">
    <name type="scientific">Strongyloides papillosus</name>
    <name type="common">Intestinal threadworm</name>
    <dbReference type="NCBI Taxonomy" id="174720"/>
    <lineage>
        <taxon>Eukaryota</taxon>
        <taxon>Metazoa</taxon>
        <taxon>Ecdysozoa</taxon>
        <taxon>Nematoda</taxon>
        <taxon>Chromadorea</taxon>
        <taxon>Rhabditida</taxon>
        <taxon>Tylenchina</taxon>
        <taxon>Panagrolaimomorpha</taxon>
        <taxon>Strongyloidoidea</taxon>
        <taxon>Strongyloididae</taxon>
        <taxon>Strongyloides</taxon>
    </lineage>
</organism>
<dbReference type="GO" id="GO:0000724">
    <property type="term" value="P:double-strand break repair via homologous recombination"/>
    <property type="evidence" value="ECO:0007669"/>
    <property type="project" value="TreeGrafter"/>
</dbReference>
<dbReference type="SMART" id="SM00487">
    <property type="entry name" value="DEXDc"/>
    <property type="match status" value="1"/>
</dbReference>
<evidence type="ECO:0000256" key="1">
    <source>
        <dbReference type="ARBA" id="ARBA00005446"/>
    </source>
</evidence>
<evidence type="ECO:0000313" key="4">
    <source>
        <dbReference type="WBParaSite" id="SPAL_0001721300.1"/>
    </source>
</evidence>
<dbReference type="Gene3D" id="3.40.50.300">
    <property type="entry name" value="P-loop containing nucleotide triphosphate hydrolases"/>
    <property type="match status" value="2"/>
</dbReference>
<dbReference type="InterPro" id="IPR014001">
    <property type="entry name" value="Helicase_ATP-bd"/>
</dbReference>
<evidence type="ECO:0000259" key="2">
    <source>
        <dbReference type="PROSITE" id="PS51192"/>
    </source>
</evidence>
<dbReference type="GO" id="GO:0005694">
    <property type="term" value="C:chromosome"/>
    <property type="evidence" value="ECO:0007669"/>
    <property type="project" value="TreeGrafter"/>
</dbReference>
<name>A0A0N5CH93_STREA</name>
<dbReference type="GO" id="GO:0009378">
    <property type="term" value="F:four-way junction helicase activity"/>
    <property type="evidence" value="ECO:0007669"/>
    <property type="project" value="TreeGrafter"/>
</dbReference>
<protein>
    <submittedName>
        <fullName evidence="4">Helicase ATP-binding domain-containing protein</fullName>
    </submittedName>
</protein>